<keyword evidence="1" id="KW-0472">Membrane</keyword>
<dbReference type="Pfam" id="PF13401">
    <property type="entry name" value="AAA_22"/>
    <property type="match status" value="1"/>
</dbReference>
<gene>
    <name evidence="3" type="ORF">HNQ81_000657</name>
</gene>
<keyword evidence="1" id="KW-0812">Transmembrane</keyword>
<dbReference type="SMART" id="SM00382">
    <property type="entry name" value="AAA"/>
    <property type="match status" value="1"/>
</dbReference>
<evidence type="ECO:0000256" key="1">
    <source>
        <dbReference type="SAM" id="Phobius"/>
    </source>
</evidence>
<evidence type="ECO:0000313" key="3">
    <source>
        <dbReference type="EMBL" id="MBB5346947.1"/>
    </source>
</evidence>
<evidence type="ECO:0000313" key="4">
    <source>
        <dbReference type="Proteomes" id="UP000539642"/>
    </source>
</evidence>
<keyword evidence="1" id="KW-1133">Transmembrane helix</keyword>
<proteinExistence type="predicted"/>
<sequence>MYRQHFGLLHKPFELVPDAGTLFLSESHKEALSVLRYGVVANKGFLVLTGGIGTGKTTLVNVLAAGLDCPHHLCVLSNPTLEIADFYYYLASKLELPFDGNKAKFLILFSRFIENCRKEQRRVLLIFDEAHALPFELFQEIRFLANLPPEDQVALSIFLIGQPELLDRLTDERLLPLRQRVAIRFHIEPLSMDDTREYIFFRLERAGAVRRQLFTEKALELIHQATGGNPRLINILCDNALVSAFAADALVIDDAIIRSCVAELAIPGEQASFSLPQPDRRMKPGWIAAGIALLAAMGLGLYLAYTNG</sequence>
<dbReference type="InterPro" id="IPR052026">
    <property type="entry name" value="ExeA_AAA_ATPase_DNA-bind"/>
</dbReference>
<dbReference type="EMBL" id="JACHEO010000002">
    <property type="protein sequence ID" value="MBB5346947.1"/>
    <property type="molecule type" value="Genomic_DNA"/>
</dbReference>
<dbReference type="Gene3D" id="3.40.50.300">
    <property type="entry name" value="P-loop containing nucleotide triphosphate hydrolases"/>
    <property type="match status" value="1"/>
</dbReference>
<feature type="transmembrane region" description="Helical" evidence="1">
    <location>
        <begin position="285"/>
        <end position="305"/>
    </location>
</feature>
<reference evidence="3 4" key="1">
    <citation type="submission" date="2020-08" db="EMBL/GenBank/DDBJ databases">
        <title>Genomic Encyclopedia of Type Strains, Phase IV (KMG-IV): sequencing the most valuable type-strain genomes for metagenomic binning, comparative biology and taxonomic classification.</title>
        <authorList>
            <person name="Goeker M."/>
        </authorList>
    </citation>
    <scope>NUCLEOTIDE SEQUENCE [LARGE SCALE GENOMIC DNA]</scope>
    <source>
        <strain evidence="3 4">DSM 28570</strain>
    </source>
</reference>
<feature type="domain" description="AAA+ ATPase" evidence="2">
    <location>
        <begin position="42"/>
        <end position="180"/>
    </location>
</feature>
<dbReference type="InterPro" id="IPR049945">
    <property type="entry name" value="AAA_22"/>
</dbReference>
<evidence type="ECO:0000259" key="2">
    <source>
        <dbReference type="SMART" id="SM00382"/>
    </source>
</evidence>
<dbReference type="Proteomes" id="UP000539642">
    <property type="component" value="Unassembled WGS sequence"/>
</dbReference>
<dbReference type="InterPro" id="IPR027417">
    <property type="entry name" value="P-loop_NTPase"/>
</dbReference>
<protein>
    <submittedName>
        <fullName evidence="3">General secretion pathway protein A</fullName>
    </submittedName>
</protein>
<accession>A0A840UKU7</accession>
<dbReference type="PANTHER" id="PTHR35894">
    <property type="entry name" value="GENERAL SECRETION PATHWAY PROTEIN A-RELATED"/>
    <property type="match status" value="1"/>
</dbReference>
<dbReference type="GO" id="GO:0016887">
    <property type="term" value="F:ATP hydrolysis activity"/>
    <property type="evidence" value="ECO:0007669"/>
    <property type="project" value="InterPro"/>
</dbReference>
<dbReference type="InterPro" id="IPR003593">
    <property type="entry name" value="AAA+_ATPase"/>
</dbReference>
<organism evidence="3 4">
    <name type="scientific">Desulfoprunum benzoelyticum</name>
    <dbReference type="NCBI Taxonomy" id="1506996"/>
    <lineage>
        <taxon>Bacteria</taxon>
        <taxon>Pseudomonadati</taxon>
        <taxon>Thermodesulfobacteriota</taxon>
        <taxon>Desulfobulbia</taxon>
        <taxon>Desulfobulbales</taxon>
        <taxon>Desulfobulbaceae</taxon>
        <taxon>Desulfoprunum</taxon>
    </lineage>
</organism>
<dbReference type="AlphaFoldDB" id="A0A840UKU7"/>
<dbReference type="PANTHER" id="PTHR35894:SF1">
    <property type="entry name" value="PHOSPHORIBULOKINASE _ URIDINE KINASE FAMILY"/>
    <property type="match status" value="1"/>
</dbReference>
<keyword evidence="4" id="KW-1185">Reference proteome</keyword>
<dbReference type="SUPFAM" id="SSF52540">
    <property type="entry name" value="P-loop containing nucleoside triphosphate hydrolases"/>
    <property type="match status" value="1"/>
</dbReference>
<comment type="caution">
    <text evidence="3">The sequence shown here is derived from an EMBL/GenBank/DDBJ whole genome shotgun (WGS) entry which is preliminary data.</text>
</comment>
<name>A0A840UKU7_9BACT</name>
<dbReference type="RefSeq" id="WP_183348271.1">
    <property type="nucleotide sequence ID" value="NZ_JACHEO010000002.1"/>
</dbReference>